<dbReference type="EMBL" id="SDOZ01000002">
    <property type="protein sequence ID" value="RXZ61133.1"/>
    <property type="molecule type" value="Genomic_DNA"/>
</dbReference>
<reference evidence="2 3" key="1">
    <citation type="journal article" date="2019" name="Gut">
        <title>Antibiotics-induced monodominance of a novel gut bacterial order.</title>
        <authorList>
            <person name="Hildebrand F."/>
            <person name="Moitinho-Silva L."/>
            <person name="Blasche S."/>
            <person name="Jahn M.T."/>
            <person name="Gossmann T.I."/>
            <person name="Heuerta-Cepas J."/>
            <person name="Hercog R."/>
            <person name="Luetge M."/>
            <person name="Bahram M."/>
            <person name="Pryszlak A."/>
            <person name="Alves R.J."/>
            <person name="Waszak S.M."/>
            <person name="Zhu A."/>
            <person name="Ye L."/>
            <person name="Costea P.I."/>
            <person name="Aalvink S."/>
            <person name="Belzer C."/>
            <person name="Forslund S.K."/>
            <person name="Sunagawa S."/>
            <person name="Hentschel U."/>
            <person name="Merten C."/>
            <person name="Patil K.R."/>
            <person name="Benes V."/>
            <person name="Bork P."/>
        </authorList>
    </citation>
    <scope>NUCLEOTIDE SEQUENCE [LARGE SCALE GENOMIC DNA]</scope>
    <source>
        <strain evidence="2 3">HDS1380</strain>
    </source>
</reference>
<proteinExistence type="predicted"/>
<organism evidence="2 3">
    <name type="scientific">Candidatus Borkfalkia ceftriaxoniphila</name>
    <dbReference type="NCBI Taxonomy" id="2508949"/>
    <lineage>
        <taxon>Bacteria</taxon>
        <taxon>Bacillati</taxon>
        <taxon>Bacillota</taxon>
        <taxon>Clostridia</taxon>
        <taxon>Christensenellales</taxon>
        <taxon>Christensenellaceae</taxon>
        <taxon>Candidatus Borkfalkia</taxon>
    </lineage>
</organism>
<dbReference type="PROSITE" id="PS50943">
    <property type="entry name" value="HTH_CROC1"/>
    <property type="match status" value="1"/>
</dbReference>
<dbReference type="Pfam" id="PF01381">
    <property type="entry name" value="HTH_3"/>
    <property type="match status" value="1"/>
</dbReference>
<name>A0A4Q2KCL8_9FIRM</name>
<dbReference type="GO" id="GO:0003677">
    <property type="term" value="F:DNA binding"/>
    <property type="evidence" value="ECO:0007669"/>
    <property type="project" value="InterPro"/>
</dbReference>
<gene>
    <name evidence="2" type="ORF">ESZ91_01750</name>
</gene>
<dbReference type="SUPFAM" id="SSF47413">
    <property type="entry name" value="lambda repressor-like DNA-binding domains"/>
    <property type="match status" value="1"/>
</dbReference>
<evidence type="ECO:0000313" key="2">
    <source>
        <dbReference type="EMBL" id="RXZ61133.1"/>
    </source>
</evidence>
<dbReference type="InterPro" id="IPR001387">
    <property type="entry name" value="Cro/C1-type_HTH"/>
</dbReference>
<dbReference type="AlphaFoldDB" id="A0A4Q2KCL8"/>
<dbReference type="OrthoDB" id="9781521at2"/>
<dbReference type="RefSeq" id="WP_129223512.1">
    <property type="nucleotide sequence ID" value="NZ_SDOZ01000002.1"/>
</dbReference>
<sequence length="80" mass="9117">MEPYEALFERIKELMKKEGLTKYKHSMQSGLPHSTVSNIMKGRTKSAGFLSIVNICRGLNISVIEFFQSELFTTENLSDD</sequence>
<dbReference type="Gene3D" id="1.10.260.40">
    <property type="entry name" value="lambda repressor-like DNA-binding domains"/>
    <property type="match status" value="1"/>
</dbReference>
<evidence type="ECO:0000259" key="1">
    <source>
        <dbReference type="PROSITE" id="PS50943"/>
    </source>
</evidence>
<dbReference type="InterPro" id="IPR010982">
    <property type="entry name" value="Lambda_DNA-bd_dom_sf"/>
</dbReference>
<dbReference type="Proteomes" id="UP000291269">
    <property type="component" value="Unassembled WGS sequence"/>
</dbReference>
<evidence type="ECO:0000313" key="3">
    <source>
        <dbReference type="Proteomes" id="UP000291269"/>
    </source>
</evidence>
<accession>A0A4Q2KCL8</accession>
<keyword evidence="3" id="KW-1185">Reference proteome</keyword>
<comment type="caution">
    <text evidence="2">The sequence shown here is derived from an EMBL/GenBank/DDBJ whole genome shotgun (WGS) entry which is preliminary data.</text>
</comment>
<dbReference type="CDD" id="cd00093">
    <property type="entry name" value="HTH_XRE"/>
    <property type="match status" value="1"/>
</dbReference>
<protein>
    <submittedName>
        <fullName evidence="2">XRE family transcriptional regulator</fullName>
    </submittedName>
</protein>
<feature type="domain" description="HTH cro/C1-type" evidence="1">
    <location>
        <begin position="11"/>
        <end position="66"/>
    </location>
</feature>